<dbReference type="Proteomes" id="UP000467841">
    <property type="component" value="Unassembled WGS sequence"/>
</dbReference>
<accession>A0A6D2KPN6</accession>
<keyword evidence="1" id="KW-1133">Transmembrane helix</keyword>
<dbReference type="EMBL" id="CACVBM020001462">
    <property type="protein sequence ID" value="CAA7051034.1"/>
    <property type="molecule type" value="Genomic_DNA"/>
</dbReference>
<comment type="caution">
    <text evidence="2">The sequence shown here is derived from an EMBL/GenBank/DDBJ whole genome shotgun (WGS) entry which is preliminary data.</text>
</comment>
<feature type="transmembrane region" description="Helical" evidence="1">
    <location>
        <begin position="148"/>
        <end position="168"/>
    </location>
</feature>
<dbReference type="AlphaFoldDB" id="A0A6D2KPN6"/>
<evidence type="ECO:0000313" key="2">
    <source>
        <dbReference type="EMBL" id="CAA7051034.1"/>
    </source>
</evidence>
<protein>
    <recommendedName>
        <fullName evidence="4">Transmembrane protein</fullName>
    </recommendedName>
</protein>
<keyword evidence="3" id="KW-1185">Reference proteome</keyword>
<sequence>MEKVMSKKDVIVCRGIWYAMTLLSIFGLSISLNILWPPGGKSPSWSRFLRDGAVSVTTFYVVTLLRYLFFTDPPSPCCKVFTKKEERLPQVMFSGLVLHLVIMSPIHYADIMKEFTVYVSLFTISLFTGGIGLIQLSDNHRMETRHALITLFLGWLFGLCGICIGCSFDPYTQRLAYVHGIGFQSMICSFLLSRTLSKVGSETCSAPPLRV</sequence>
<evidence type="ECO:0000313" key="3">
    <source>
        <dbReference type="Proteomes" id="UP000467841"/>
    </source>
</evidence>
<feature type="transmembrane region" description="Helical" evidence="1">
    <location>
        <begin position="12"/>
        <end position="36"/>
    </location>
</feature>
<name>A0A6D2KPN6_9BRAS</name>
<feature type="transmembrane region" description="Helical" evidence="1">
    <location>
        <begin position="115"/>
        <end position="136"/>
    </location>
</feature>
<reference evidence="2" key="1">
    <citation type="submission" date="2020-01" db="EMBL/GenBank/DDBJ databases">
        <authorList>
            <person name="Mishra B."/>
        </authorList>
    </citation>
    <scope>NUCLEOTIDE SEQUENCE [LARGE SCALE GENOMIC DNA]</scope>
</reference>
<evidence type="ECO:0008006" key="4">
    <source>
        <dbReference type="Google" id="ProtNLM"/>
    </source>
</evidence>
<feature type="transmembrane region" description="Helical" evidence="1">
    <location>
        <begin position="48"/>
        <end position="70"/>
    </location>
</feature>
<gene>
    <name evidence="2" type="ORF">MERR_LOCUS38269</name>
</gene>
<dbReference type="OrthoDB" id="8879801at2759"/>
<feature type="transmembrane region" description="Helical" evidence="1">
    <location>
        <begin position="174"/>
        <end position="192"/>
    </location>
</feature>
<keyword evidence="1" id="KW-0472">Membrane</keyword>
<proteinExistence type="predicted"/>
<organism evidence="2 3">
    <name type="scientific">Microthlaspi erraticum</name>
    <dbReference type="NCBI Taxonomy" id="1685480"/>
    <lineage>
        <taxon>Eukaryota</taxon>
        <taxon>Viridiplantae</taxon>
        <taxon>Streptophyta</taxon>
        <taxon>Embryophyta</taxon>
        <taxon>Tracheophyta</taxon>
        <taxon>Spermatophyta</taxon>
        <taxon>Magnoliopsida</taxon>
        <taxon>eudicotyledons</taxon>
        <taxon>Gunneridae</taxon>
        <taxon>Pentapetalae</taxon>
        <taxon>rosids</taxon>
        <taxon>malvids</taxon>
        <taxon>Brassicales</taxon>
        <taxon>Brassicaceae</taxon>
        <taxon>Coluteocarpeae</taxon>
        <taxon>Microthlaspi</taxon>
    </lineage>
</organism>
<evidence type="ECO:0000256" key="1">
    <source>
        <dbReference type="SAM" id="Phobius"/>
    </source>
</evidence>
<keyword evidence="1" id="KW-0812">Transmembrane</keyword>